<evidence type="ECO:0000256" key="3">
    <source>
        <dbReference type="ARBA" id="ARBA00023242"/>
    </source>
</evidence>
<dbReference type="GO" id="GO:0000463">
    <property type="term" value="P:maturation of LSU-rRNA from tricistronic rRNA transcript (SSU-rRNA, 5.8S rRNA, LSU-rRNA)"/>
    <property type="evidence" value="ECO:0007669"/>
    <property type="project" value="TreeGrafter"/>
</dbReference>
<dbReference type="PANTHER" id="PTHR12728">
    <property type="entry name" value="BRIX DOMAIN CONTAINING PROTEIN"/>
    <property type="match status" value="1"/>
</dbReference>
<keyword evidence="8" id="KW-1185">Reference proteome</keyword>
<dbReference type="PROSITE" id="PS50833">
    <property type="entry name" value="BRIX"/>
    <property type="match status" value="1"/>
</dbReference>
<dbReference type="Gene3D" id="1.10.1060.10">
    <property type="entry name" value="Alpha-helical ferredoxin"/>
    <property type="match status" value="1"/>
</dbReference>
<protein>
    <recommendedName>
        <fullName evidence="4">Ribosome production factor 2 homolog</fullName>
    </recommendedName>
    <alternativeName>
        <fullName evidence="4">Ribosome biogenesis protein RPF2 homolog</fullName>
    </alternativeName>
</protein>
<feature type="domain" description="Brix" evidence="6">
    <location>
        <begin position="84"/>
        <end position="294"/>
    </location>
</feature>
<feature type="compositionally biased region" description="Basic residues" evidence="5">
    <location>
        <begin position="338"/>
        <end position="347"/>
    </location>
</feature>
<dbReference type="Proteomes" id="UP000696485">
    <property type="component" value="Unassembled WGS sequence"/>
</dbReference>
<evidence type="ECO:0000256" key="4">
    <source>
        <dbReference type="RuleBase" id="RU367086"/>
    </source>
</evidence>
<evidence type="ECO:0000256" key="5">
    <source>
        <dbReference type="SAM" id="MobiDB-lite"/>
    </source>
</evidence>
<proteinExistence type="inferred from homology"/>
<evidence type="ECO:0000313" key="8">
    <source>
        <dbReference type="Proteomes" id="UP000696485"/>
    </source>
</evidence>
<dbReference type="SMART" id="SM00879">
    <property type="entry name" value="Brix"/>
    <property type="match status" value="1"/>
</dbReference>
<accession>A0A9P5SDC7</accession>
<dbReference type="AlphaFoldDB" id="A0A9P5SDC7"/>
<reference evidence="7" key="1">
    <citation type="journal article" date="2020" name="Fungal Divers.">
        <title>Resolving the Mortierellaceae phylogeny through synthesis of multi-gene phylogenetics and phylogenomics.</title>
        <authorList>
            <person name="Vandepol N."/>
            <person name="Liber J."/>
            <person name="Desiro A."/>
            <person name="Na H."/>
            <person name="Kennedy M."/>
            <person name="Barry K."/>
            <person name="Grigoriev I.V."/>
            <person name="Miller A.N."/>
            <person name="O'Donnell K."/>
            <person name="Stajich J.E."/>
            <person name="Bonito G."/>
        </authorList>
    </citation>
    <scope>NUCLEOTIDE SEQUENCE</scope>
    <source>
        <strain evidence="7">NVP1</strain>
    </source>
</reference>
<comment type="subcellular location">
    <subcellularLocation>
        <location evidence="1 4">Nucleus</location>
        <location evidence="1 4">Nucleolus</location>
    </subcellularLocation>
</comment>
<evidence type="ECO:0000256" key="1">
    <source>
        <dbReference type="ARBA" id="ARBA00004604"/>
    </source>
</evidence>
<keyword evidence="3 4" id="KW-0539">Nucleus</keyword>
<sequence>MQAYRWMIDSRDQFGPERRQALQNPFSLYRCHTIMNCAKTCPKGLNPGLAIAQIKKDMALDVPRNARVKRVMKNREAKTEENVKTAMFIRGSKTSQVVNDALADLYMLKKPHAVNFTKKNQIHPFEDPSNLQFFSQKNDASLFVIGTHSKKRPHTLTFARMFDHQLLDMMEVSIEHGVPMRDFKTPKSAIGMRPCFMFNGDMWDQNPHYIMFKSMLLDFYHGQTVDRVALAGLEYVISVTSGPMTSEGKPGKIYLRTYTIVLKRSGVKLPRIELVEMGPSLDMSFGRMQEAKPDVWKQSMRVPKELKPKKKKNITRDEMGDTVGRIHLGKQDFDKIQTRKMKGLKKRSATEESESSEKKQRVDDSDDEE</sequence>
<evidence type="ECO:0000259" key="6">
    <source>
        <dbReference type="PROSITE" id="PS50833"/>
    </source>
</evidence>
<comment type="similarity">
    <text evidence="2 4">Belongs to the RPF2 family.</text>
</comment>
<dbReference type="InterPro" id="IPR039770">
    <property type="entry name" value="Rpf2"/>
</dbReference>
<dbReference type="EMBL" id="JAAAUY010000818">
    <property type="protein sequence ID" value="KAF9326168.1"/>
    <property type="molecule type" value="Genomic_DNA"/>
</dbReference>
<gene>
    <name evidence="7" type="primary">RPF2</name>
    <name evidence="7" type="ORF">BG006_010382</name>
</gene>
<comment type="caution">
    <text evidence="7">The sequence shown here is derived from an EMBL/GenBank/DDBJ whole genome shotgun (WGS) entry which is preliminary data.</text>
</comment>
<dbReference type="InterPro" id="IPR007109">
    <property type="entry name" value="Brix"/>
</dbReference>
<dbReference type="GO" id="GO:0051536">
    <property type="term" value="F:iron-sulfur cluster binding"/>
    <property type="evidence" value="ECO:0007669"/>
    <property type="project" value="InterPro"/>
</dbReference>
<dbReference type="GO" id="GO:0000027">
    <property type="term" value="P:ribosomal large subunit assembly"/>
    <property type="evidence" value="ECO:0007669"/>
    <property type="project" value="InterPro"/>
</dbReference>
<feature type="region of interest" description="Disordered" evidence="5">
    <location>
        <begin position="328"/>
        <end position="369"/>
    </location>
</feature>
<dbReference type="GO" id="GO:0019843">
    <property type="term" value="F:rRNA binding"/>
    <property type="evidence" value="ECO:0007669"/>
    <property type="project" value="UniProtKB-UniRule"/>
</dbReference>
<organism evidence="7 8">
    <name type="scientific">Podila minutissima</name>
    <dbReference type="NCBI Taxonomy" id="64525"/>
    <lineage>
        <taxon>Eukaryota</taxon>
        <taxon>Fungi</taxon>
        <taxon>Fungi incertae sedis</taxon>
        <taxon>Mucoromycota</taxon>
        <taxon>Mortierellomycotina</taxon>
        <taxon>Mortierellomycetes</taxon>
        <taxon>Mortierellales</taxon>
        <taxon>Mortierellaceae</taxon>
        <taxon>Podila</taxon>
    </lineage>
</organism>
<evidence type="ECO:0000313" key="7">
    <source>
        <dbReference type="EMBL" id="KAF9326168.1"/>
    </source>
</evidence>
<dbReference type="SUPFAM" id="SSF46548">
    <property type="entry name" value="alpha-helical ferredoxin"/>
    <property type="match status" value="1"/>
</dbReference>
<dbReference type="InterPro" id="IPR009051">
    <property type="entry name" value="Helical_ferredxn"/>
</dbReference>
<dbReference type="GO" id="GO:0005730">
    <property type="term" value="C:nucleolus"/>
    <property type="evidence" value="ECO:0007669"/>
    <property type="project" value="UniProtKB-SubCell"/>
</dbReference>
<evidence type="ECO:0000256" key="2">
    <source>
        <dbReference type="ARBA" id="ARBA00010782"/>
    </source>
</evidence>
<dbReference type="PANTHER" id="PTHR12728:SF0">
    <property type="entry name" value="RIBOSOME PRODUCTION FACTOR 2 HOMOLOG"/>
    <property type="match status" value="1"/>
</dbReference>
<dbReference type="Pfam" id="PF04427">
    <property type="entry name" value="Brix"/>
    <property type="match status" value="1"/>
</dbReference>
<name>A0A9P5SDC7_9FUNG</name>